<dbReference type="SMART" id="SM00086">
    <property type="entry name" value="PAC"/>
    <property type="match status" value="1"/>
</dbReference>
<proteinExistence type="predicted"/>
<dbReference type="CDD" id="cd00130">
    <property type="entry name" value="PAS"/>
    <property type="match status" value="1"/>
</dbReference>
<protein>
    <recommendedName>
        <fullName evidence="10">LOV domain-containing protein</fullName>
    </recommendedName>
</protein>
<dbReference type="PROSITE" id="PS50112">
    <property type="entry name" value="PAS"/>
    <property type="match status" value="1"/>
</dbReference>
<dbReference type="SUPFAM" id="SSF55785">
    <property type="entry name" value="PYP-like sensor domain (PAS domain)"/>
    <property type="match status" value="1"/>
</dbReference>
<keyword evidence="4" id="KW-0175">Coiled coil</keyword>
<accession>A0A9W7ECC5</accession>
<keyword evidence="1" id="KW-0285">Flavoprotein</keyword>
<keyword evidence="2" id="KW-0288">FMN</keyword>
<sequence>METSEVKTPFFTQAGASGSGGAGGAAALNIDDLFGDCFFTPNGETVFLDQSDPTSTHLTSSSGLHPPSHQLGFVTTQPPPKSKPKHPPKKRPRPTERKMSEQQKVERRERNREHAKRSRIRKKFLLESLQQSVALLKEENEKLRGAIKSHLGEEVGGGGGGRGGNGDVSLIANDPAVADKVLDDPDFSFIKALQTAQQNFVVTDPSLPDNPIVYATQGFLSLTGYTLPQVLGRNCRFLQGPDTDPKAVEKIRLSIEQGNDMSVCLLNYRVDGSTFWNQFFIAALRDANGDVTNYVGVQCKVSEAYARSVCKKQMEEDEEEEEEEDLGDMGDLGDLGEE</sequence>
<feature type="compositionally biased region" description="Basic residues" evidence="5">
    <location>
        <begin position="82"/>
        <end position="92"/>
    </location>
</feature>
<dbReference type="CDD" id="cd14809">
    <property type="entry name" value="bZIP_AUREO-like"/>
    <property type="match status" value="1"/>
</dbReference>
<keyword evidence="3" id="KW-0157">Chromophore</keyword>
<feature type="compositionally biased region" description="Low complexity" evidence="5">
    <location>
        <begin position="54"/>
        <end position="65"/>
    </location>
</feature>
<gene>
    <name evidence="8" type="ORF">TrLO_g7031</name>
</gene>
<feature type="domain" description="PAS" evidence="6">
    <location>
        <begin position="191"/>
        <end position="258"/>
    </location>
</feature>
<dbReference type="SUPFAM" id="SSF57959">
    <property type="entry name" value="Leucine zipper domain"/>
    <property type="match status" value="1"/>
</dbReference>
<feature type="region of interest" description="Disordered" evidence="5">
    <location>
        <begin position="310"/>
        <end position="338"/>
    </location>
</feature>
<feature type="compositionally biased region" description="Basic and acidic residues" evidence="5">
    <location>
        <begin position="93"/>
        <end position="112"/>
    </location>
</feature>
<evidence type="ECO:0000313" key="8">
    <source>
        <dbReference type="EMBL" id="GMH72875.1"/>
    </source>
</evidence>
<evidence type="ECO:0000256" key="4">
    <source>
        <dbReference type="SAM" id="Coils"/>
    </source>
</evidence>
<dbReference type="Pfam" id="PF13426">
    <property type="entry name" value="PAS_9"/>
    <property type="match status" value="1"/>
</dbReference>
<dbReference type="EMBL" id="BRXW01000660">
    <property type="protein sequence ID" value="GMH72875.1"/>
    <property type="molecule type" value="Genomic_DNA"/>
</dbReference>
<comment type="caution">
    <text evidence="8">The sequence shown here is derived from an EMBL/GenBank/DDBJ whole genome shotgun (WGS) entry which is preliminary data.</text>
</comment>
<keyword evidence="9" id="KW-1185">Reference proteome</keyword>
<organism evidence="8 9">
    <name type="scientific">Triparma laevis f. longispina</name>
    <dbReference type="NCBI Taxonomy" id="1714387"/>
    <lineage>
        <taxon>Eukaryota</taxon>
        <taxon>Sar</taxon>
        <taxon>Stramenopiles</taxon>
        <taxon>Ochrophyta</taxon>
        <taxon>Bolidophyceae</taxon>
        <taxon>Parmales</taxon>
        <taxon>Triparmaceae</taxon>
        <taxon>Triparma</taxon>
    </lineage>
</organism>
<dbReference type="GO" id="GO:0003700">
    <property type="term" value="F:DNA-binding transcription factor activity"/>
    <property type="evidence" value="ECO:0007669"/>
    <property type="project" value="InterPro"/>
</dbReference>
<feature type="compositionally biased region" description="Acidic residues" evidence="5">
    <location>
        <begin position="315"/>
        <end position="328"/>
    </location>
</feature>
<dbReference type="Gene3D" id="3.30.450.20">
    <property type="entry name" value="PAS domain"/>
    <property type="match status" value="1"/>
</dbReference>
<reference evidence="9" key="1">
    <citation type="journal article" date="2023" name="Commun. Biol.">
        <title>Genome analysis of Parmales, the sister group of diatoms, reveals the evolutionary specialization of diatoms from phago-mixotrophs to photoautotrophs.</title>
        <authorList>
            <person name="Ban H."/>
            <person name="Sato S."/>
            <person name="Yoshikawa S."/>
            <person name="Yamada K."/>
            <person name="Nakamura Y."/>
            <person name="Ichinomiya M."/>
            <person name="Sato N."/>
            <person name="Blanc-Mathieu R."/>
            <person name="Endo H."/>
            <person name="Kuwata A."/>
            <person name="Ogata H."/>
        </authorList>
    </citation>
    <scope>NUCLEOTIDE SEQUENCE [LARGE SCALE GENOMIC DNA]</scope>
    <source>
        <strain evidence="9">NIES 3700</strain>
    </source>
</reference>
<dbReference type="InterPro" id="IPR046347">
    <property type="entry name" value="bZIP_sf"/>
</dbReference>
<feature type="region of interest" description="Disordered" evidence="5">
    <location>
        <begin position="1"/>
        <end position="26"/>
    </location>
</feature>
<dbReference type="PANTHER" id="PTHR47429:SF2">
    <property type="entry name" value="PROTEIN TWIN LOV 1"/>
    <property type="match status" value="1"/>
</dbReference>
<evidence type="ECO:0000256" key="2">
    <source>
        <dbReference type="ARBA" id="ARBA00022643"/>
    </source>
</evidence>
<dbReference type="InterPro" id="IPR004827">
    <property type="entry name" value="bZIP"/>
</dbReference>
<evidence type="ECO:0008006" key="10">
    <source>
        <dbReference type="Google" id="ProtNLM"/>
    </source>
</evidence>
<dbReference type="AlphaFoldDB" id="A0A9W7ECC5"/>
<dbReference type="Pfam" id="PF07716">
    <property type="entry name" value="bZIP_2"/>
    <property type="match status" value="1"/>
</dbReference>
<dbReference type="FunFam" id="3.30.450.20:FF:000135">
    <property type="entry name" value="Ptaureo1a lov2 domain"/>
    <property type="match status" value="1"/>
</dbReference>
<feature type="domain" description="BZIP" evidence="7">
    <location>
        <begin position="101"/>
        <end position="144"/>
    </location>
</feature>
<evidence type="ECO:0000259" key="7">
    <source>
        <dbReference type="PROSITE" id="PS50217"/>
    </source>
</evidence>
<dbReference type="PROSITE" id="PS50217">
    <property type="entry name" value="BZIP"/>
    <property type="match status" value="1"/>
</dbReference>
<feature type="coiled-coil region" evidence="4">
    <location>
        <begin position="126"/>
        <end position="153"/>
    </location>
</feature>
<dbReference type="Proteomes" id="UP001165122">
    <property type="component" value="Unassembled WGS sequence"/>
</dbReference>
<dbReference type="PANTHER" id="PTHR47429">
    <property type="entry name" value="PROTEIN TWIN LOV 1"/>
    <property type="match status" value="1"/>
</dbReference>
<dbReference type="Gene3D" id="1.20.5.170">
    <property type="match status" value="1"/>
</dbReference>
<dbReference type="GO" id="GO:0005634">
    <property type="term" value="C:nucleus"/>
    <property type="evidence" value="ECO:0007669"/>
    <property type="project" value="TreeGrafter"/>
</dbReference>
<dbReference type="InterPro" id="IPR035965">
    <property type="entry name" value="PAS-like_dom_sf"/>
</dbReference>
<evidence type="ECO:0000256" key="3">
    <source>
        <dbReference type="ARBA" id="ARBA00022991"/>
    </source>
</evidence>
<feature type="region of interest" description="Disordered" evidence="5">
    <location>
        <begin position="49"/>
        <end position="117"/>
    </location>
</feature>
<evidence type="ECO:0000256" key="5">
    <source>
        <dbReference type="SAM" id="MobiDB-lite"/>
    </source>
</evidence>
<evidence type="ECO:0000256" key="1">
    <source>
        <dbReference type="ARBA" id="ARBA00022630"/>
    </source>
</evidence>
<evidence type="ECO:0000259" key="6">
    <source>
        <dbReference type="PROSITE" id="PS50112"/>
    </source>
</evidence>
<dbReference type="OrthoDB" id="447251at2759"/>
<dbReference type="InterPro" id="IPR001610">
    <property type="entry name" value="PAC"/>
</dbReference>
<evidence type="ECO:0000313" key="9">
    <source>
        <dbReference type="Proteomes" id="UP001165122"/>
    </source>
</evidence>
<name>A0A9W7ECC5_9STRA</name>
<dbReference type="NCBIfam" id="TIGR00229">
    <property type="entry name" value="sensory_box"/>
    <property type="match status" value="1"/>
</dbReference>
<dbReference type="InterPro" id="IPR000014">
    <property type="entry name" value="PAS"/>
</dbReference>